<name>A0A6C0KAH6_9ZZZZ</name>
<protein>
    <recommendedName>
        <fullName evidence="1">N-acetyltransferase domain-containing protein</fullName>
    </recommendedName>
</protein>
<dbReference type="Gene3D" id="3.40.630.30">
    <property type="match status" value="1"/>
</dbReference>
<dbReference type="EMBL" id="MN740827">
    <property type="protein sequence ID" value="QHU13830.1"/>
    <property type="molecule type" value="Genomic_DNA"/>
</dbReference>
<organism evidence="2">
    <name type="scientific">viral metagenome</name>
    <dbReference type="NCBI Taxonomy" id="1070528"/>
    <lineage>
        <taxon>unclassified sequences</taxon>
        <taxon>metagenomes</taxon>
        <taxon>organismal metagenomes</taxon>
    </lineage>
</organism>
<dbReference type="InterPro" id="IPR000182">
    <property type="entry name" value="GNAT_dom"/>
</dbReference>
<proteinExistence type="predicted"/>
<dbReference type="AlphaFoldDB" id="A0A6C0KAH6"/>
<feature type="domain" description="N-acetyltransferase" evidence="1">
    <location>
        <begin position="9"/>
        <end position="146"/>
    </location>
</feature>
<reference evidence="2" key="1">
    <citation type="journal article" date="2020" name="Nature">
        <title>Giant virus diversity and host interactions through global metagenomics.</title>
        <authorList>
            <person name="Schulz F."/>
            <person name="Roux S."/>
            <person name="Paez-Espino D."/>
            <person name="Jungbluth S."/>
            <person name="Walsh D.A."/>
            <person name="Denef V.J."/>
            <person name="McMahon K.D."/>
            <person name="Konstantinidis K.T."/>
            <person name="Eloe-Fadrosh E.A."/>
            <person name="Kyrpides N.C."/>
            <person name="Woyke T."/>
        </authorList>
    </citation>
    <scope>NUCLEOTIDE SEQUENCE</scope>
    <source>
        <strain evidence="2">GVMAG-S-1101182-85</strain>
    </source>
</reference>
<evidence type="ECO:0000313" key="2">
    <source>
        <dbReference type="EMBL" id="QHU13830.1"/>
    </source>
</evidence>
<dbReference type="GO" id="GO:0016747">
    <property type="term" value="F:acyltransferase activity, transferring groups other than amino-acyl groups"/>
    <property type="evidence" value="ECO:0007669"/>
    <property type="project" value="InterPro"/>
</dbReference>
<dbReference type="Pfam" id="PF00583">
    <property type="entry name" value="Acetyltransf_1"/>
    <property type="match status" value="1"/>
</dbReference>
<dbReference type="SUPFAM" id="SSF55729">
    <property type="entry name" value="Acyl-CoA N-acyltransferases (Nat)"/>
    <property type="match status" value="1"/>
</dbReference>
<accession>A0A6C0KAH6</accession>
<dbReference type="PROSITE" id="PS51186">
    <property type="entry name" value="GNAT"/>
    <property type="match status" value="1"/>
</dbReference>
<dbReference type="InterPro" id="IPR016181">
    <property type="entry name" value="Acyl_CoA_acyltransferase"/>
</dbReference>
<dbReference type="CDD" id="cd04301">
    <property type="entry name" value="NAT_SF"/>
    <property type="match status" value="1"/>
</dbReference>
<sequence>MTQSTYPGVTMNDLKCEHYKSIRDIFLETFDETELKGLGQAWRNRTKEKCLGAFTKEGDLLGFVITTDHYVDYLAVHPLFQKYKIGTAMLQTVLAKCRDDGDYLYLDHPVGQTHVRDWYIRNGFYQTTLKGRLGLIYHSYMTRSRKHLWKI</sequence>
<evidence type="ECO:0000259" key="1">
    <source>
        <dbReference type="PROSITE" id="PS51186"/>
    </source>
</evidence>